<keyword evidence="2" id="KW-1185">Reference proteome</keyword>
<gene>
    <name evidence="1" type="ORF">Air01nite_45870</name>
</gene>
<proteinExistence type="predicted"/>
<dbReference type="EMBL" id="BONC01000033">
    <property type="protein sequence ID" value="GIF58492.1"/>
    <property type="molecule type" value="Genomic_DNA"/>
</dbReference>
<accession>A0ABQ4C6T6</accession>
<organism evidence="1 2">
    <name type="scientific">Asanoa iriomotensis</name>
    <dbReference type="NCBI Taxonomy" id="234613"/>
    <lineage>
        <taxon>Bacteria</taxon>
        <taxon>Bacillati</taxon>
        <taxon>Actinomycetota</taxon>
        <taxon>Actinomycetes</taxon>
        <taxon>Micromonosporales</taxon>
        <taxon>Micromonosporaceae</taxon>
        <taxon>Asanoa</taxon>
    </lineage>
</organism>
<dbReference type="Proteomes" id="UP000624325">
    <property type="component" value="Unassembled WGS sequence"/>
</dbReference>
<dbReference type="InterPro" id="IPR047789">
    <property type="entry name" value="CU044_5270-like"/>
</dbReference>
<protein>
    <submittedName>
        <fullName evidence="1">Uncharacterized protein</fullName>
    </submittedName>
</protein>
<comment type="caution">
    <text evidence="1">The sequence shown here is derived from an EMBL/GenBank/DDBJ whole genome shotgun (WGS) entry which is preliminary data.</text>
</comment>
<evidence type="ECO:0000313" key="2">
    <source>
        <dbReference type="Proteomes" id="UP000624325"/>
    </source>
</evidence>
<name>A0ABQ4C6T6_9ACTN</name>
<dbReference type="RefSeq" id="WP_203705073.1">
    <property type="nucleotide sequence ID" value="NZ_BAAALU010000002.1"/>
</dbReference>
<reference evidence="1 2" key="1">
    <citation type="submission" date="2021-01" db="EMBL/GenBank/DDBJ databases">
        <title>Whole genome shotgun sequence of Asanoa iriomotensis NBRC 100142.</title>
        <authorList>
            <person name="Komaki H."/>
            <person name="Tamura T."/>
        </authorList>
    </citation>
    <scope>NUCLEOTIDE SEQUENCE [LARGE SCALE GENOMIC DNA]</scope>
    <source>
        <strain evidence="1 2">NBRC 100142</strain>
    </source>
</reference>
<sequence length="290" mass="30912">MLSGFEERLLAELRAHVATRPVPAPLWSRRRVVLTAAAVTLTGGAVAVPLVGERPAPASAALILQGAARAALREPPLTARPDQWVFTEQLVKLRPDPAVDRYSTRRIQRWVTAGAGDQWQQRFRDETPGSQWQAPAALPDGPRPAGYLAGLPTDADGMLGYLRAHPLDLELPAGADEAAVYADPSMVFTTASWWLEGYLPPASRAALFEAMAQVPGVTVAPGHVEDAAGRSGVGLRAPGVIGGSIDLVFDRETLTFLGVRDLLARGDSDVLNVSTARLRTAIVDRIGDLP</sequence>
<dbReference type="NCBIfam" id="NF038083">
    <property type="entry name" value="CU044_5270_fam"/>
    <property type="match status" value="1"/>
</dbReference>
<evidence type="ECO:0000313" key="1">
    <source>
        <dbReference type="EMBL" id="GIF58492.1"/>
    </source>
</evidence>